<gene>
    <name evidence="2" type="ORF">ACFPFO_08760</name>
</gene>
<keyword evidence="3" id="KW-1185">Reference proteome</keyword>
<dbReference type="SUPFAM" id="SSF46689">
    <property type="entry name" value="Homeodomain-like"/>
    <property type="match status" value="1"/>
</dbReference>
<dbReference type="Proteomes" id="UP001595925">
    <property type="component" value="Unassembled WGS sequence"/>
</dbReference>
<feature type="compositionally biased region" description="Acidic residues" evidence="1">
    <location>
        <begin position="177"/>
        <end position="190"/>
    </location>
</feature>
<accession>A0ABD5QDW0</accession>
<proteinExistence type="predicted"/>
<dbReference type="InterPro" id="IPR047655">
    <property type="entry name" value="Transpos_IS630-like"/>
</dbReference>
<dbReference type="Pfam" id="PF13565">
    <property type="entry name" value="HTH_32"/>
    <property type="match status" value="1"/>
</dbReference>
<sequence>MERSRRKEIKHHLSEEEIDELLREAEDDHRLRRLGFLKNLYQGDSIPEAADREGRSAATGDRWAEAWNEGGLEELMPSFGGGRPPKLDKDEQEELVEMLREGQPWKSQEIQHLLTEEFGVEYSPNYLGTFLRELGLSYAKPRPKRPSRPENPDKILEERVDDALDEDEQPHNKREGEDGDGWVVDDDVCT</sequence>
<protein>
    <submittedName>
        <fullName evidence="2">IS630 family transposase</fullName>
    </submittedName>
</protein>
<dbReference type="NCBIfam" id="NF033545">
    <property type="entry name" value="transpos_IS630"/>
    <property type="match status" value="1"/>
</dbReference>
<feature type="compositionally biased region" description="Basic and acidic residues" evidence="1">
    <location>
        <begin position="147"/>
        <end position="162"/>
    </location>
</feature>
<name>A0ABD5QDW0_9EURY</name>
<comment type="caution">
    <text evidence="2">The sequence shown here is derived from an EMBL/GenBank/DDBJ whole genome shotgun (WGS) entry which is preliminary data.</text>
</comment>
<feature type="region of interest" description="Disordered" evidence="1">
    <location>
        <begin position="138"/>
        <end position="190"/>
    </location>
</feature>
<feature type="non-terminal residue" evidence="2">
    <location>
        <position position="190"/>
    </location>
</feature>
<dbReference type="AlphaFoldDB" id="A0ABD5QDW0"/>
<evidence type="ECO:0000313" key="2">
    <source>
        <dbReference type="EMBL" id="MFC4987850.1"/>
    </source>
</evidence>
<evidence type="ECO:0000256" key="1">
    <source>
        <dbReference type="SAM" id="MobiDB-lite"/>
    </source>
</evidence>
<organism evidence="2 3">
    <name type="scientific">Saliphagus infecundisoli</name>
    <dbReference type="NCBI Taxonomy" id="1849069"/>
    <lineage>
        <taxon>Archaea</taxon>
        <taxon>Methanobacteriati</taxon>
        <taxon>Methanobacteriota</taxon>
        <taxon>Stenosarchaea group</taxon>
        <taxon>Halobacteria</taxon>
        <taxon>Halobacteriales</taxon>
        <taxon>Natrialbaceae</taxon>
        <taxon>Saliphagus</taxon>
    </lineage>
</organism>
<reference evidence="2 3" key="1">
    <citation type="journal article" date="2019" name="Int. J. Syst. Evol. Microbiol.">
        <title>The Global Catalogue of Microorganisms (GCM) 10K type strain sequencing project: providing services to taxonomists for standard genome sequencing and annotation.</title>
        <authorList>
            <consortium name="The Broad Institute Genomics Platform"/>
            <consortium name="The Broad Institute Genome Sequencing Center for Infectious Disease"/>
            <person name="Wu L."/>
            <person name="Ma J."/>
        </authorList>
    </citation>
    <scope>NUCLEOTIDE SEQUENCE [LARGE SCALE GENOMIC DNA]</scope>
    <source>
        <strain evidence="2 3">CGMCC 1.15824</strain>
    </source>
</reference>
<dbReference type="EMBL" id="JBHSJG010000033">
    <property type="protein sequence ID" value="MFC4987850.1"/>
    <property type="molecule type" value="Genomic_DNA"/>
</dbReference>
<dbReference type="InterPro" id="IPR009057">
    <property type="entry name" value="Homeodomain-like_sf"/>
</dbReference>
<feature type="region of interest" description="Disordered" evidence="1">
    <location>
        <begin position="73"/>
        <end position="92"/>
    </location>
</feature>
<dbReference type="RefSeq" id="WP_380682991.1">
    <property type="nucleotide sequence ID" value="NZ_JBHSJG010000033.1"/>
</dbReference>
<evidence type="ECO:0000313" key="3">
    <source>
        <dbReference type="Proteomes" id="UP001595925"/>
    </source>
</evidence>